<gene>
    <name evidence="2" type="ORF">R0137_06335</name>
</gene>
<name>A0ABZ0IGI7_9GAMM</name>
<proteinExistence type="predicted"/>
<dbReference type="InterPro" id="IPR014976">
    <property type="entry name" value="AbpA_HamA_C"/>
</dbReference>
<evidence type="ECO:0000259" key="1">
    <source>
        <dbReference type="Pfam" id="PF08878"/>
    </source>
</evidence>
<evidence type="ECO:0000313" key="3">
    <source>
        <dbReference type="Proteomes" id="UP001626549"/>
    </source>
</evidence>
<dbReference type="Pfam" id="PF08878">
    <property type="entry name" value="HamA"/>
    <property type="match status" value="1"/>
</dbReference>
<reference evidence="2 3" key="1">
    <citation type="submission" date="2023-10" db="EMBL/GenBank/DDBJ databases">
        <title>Two novel species belonging to the OM43/NOR5 clade.</title>
        <authorList>
            <person name="Park M."/>
        </authorList>
    </citation>
    <scope>NUCLEOTIDE SEQUENCE [LARGE SCALE GENOMIC DNA]</scope>
    <source>
        <strain evidence="2 3">IMCC45268</strain>
    </source>
</reference>
<protein>
    <submittedName>
        <fullName evidence="2">Hachiman antiphage defense system protein HamA</fullName>
    </submittedName>
</protein>
<feature type="domain" description="Anti-bacteriophage protein A/HamA C-terminal" evidence="1">
    <location>
        <begin position="19"/>
        <end position="234"/>
    </location>
</feature>
<organism evidence="2 3">
    <name type="scientific">Congregibacter brevis</name>
    <dbReference type="NCBI Taxonomy" id="3081201"/>
    <lineage>
        <taxon>Bacteria</taxon>
        <taxon>Pseudomonadati</taxon>
        <taxon>Pseudomonadota</taxon>
        <taxon>Gammaproteobacteria</taxon>
        <taxon>Cellvibrionales</taxon>
        <taxon>Halieaceae</taxon>
        <taxon>Congregibacter</taxon>
    </lineage>
</organism>
<accession>A0ABZ0IGI7</accession>
<dbReference type="EMBL" id="CP136865">
    <property type="protein sequence ID" value="WOJ98181.1"/>
    <property type="molecule type" value="Genomic_DNA"/>
</dbReference>
<evidence type="ECO:0000313" key="2">
    <source>
        <dbReference type="EMBL" id="WOJ98181.1"/>
    </source>
</evidence>
<keyword evidence="3" id="KW-1185">Reference proteome</keyword>
<dbReference type="RefSeq" id="WP_407329422.1">
    <property type="nucleotide sequence ID" value="NZ_CP136865.1"/>
</dbReference>
<dbReference type="Proteomes" id="UP001626549">
    <property type="component" value="Chromosome"/>
</dbReference>
<sequence length="264" mass="29666">MIKGVSVTRKNSATACLIDFFSDELKAEIRERLSAICHGPDIASSGSIVASYRETLKEFNKRYAPKTENTKKGMIGELLTHILLLKACPELEPANPFFNMEESSIKKGFDLIVFDINLEKMWVTEVKSGSAGTKSANTFNKALLNTAKNDLENRFADNETHIWLNAINGARQALSTGTVKDRINEILEECYQEASDEEQDGSEKNVILVSVTYKHTSDPVLVEEIKEKRKKILEEELFGEVMVFSIQKETYELVAAFLESEAEQ</sequence>